<name>A0A245ZJZ3_9SPHN</name>
<accession>A0A245ZJZ3</accession>
<dbReference type="PANTHER" id="PTHR31694:SF26">
    <property type="entry name" value="OS05G0151100 PROTEIN"/>
    <property type="match status" value="1"/>
</dbReference>
<evidence type="ECO:0000313" key="1">
    <source>
        <dbReference type="EMBL" id="OWK30054.1"/>
    </source>
</evidence>
<dbReference type="InterPro" id="IPR052965">
    <property type="entry name" value="Pigment-catalase-like"/>
</dbReference>
<proteinExistence type="predicted"/>
<dbReference type="InterPro" id="IPR006311">
    <property type="entry name" value="TAT_signal"/>
</dbReference>
<evidence type="ECO:0008006" key="3">
    <source>
        <dbReference type="Google" id="ProtNLM"/>
    </source>
</evidence>
<dbReference type="EMBL" id="NBBI01000003">
    <property type="protein sequence ID" value="OWK30054.1"/>
    <property type="molecule type" value="Genomic_DNA"/>
</dbReference>
<comment type="caution">
    <text evidence="1">The sequence shown here is derived from an EMBL/GenBank/DDBJ whole genome shotgun (WGS) entry which is preliminary data.</text>
</comment>
<gene>
    <name evidence="1" type="ORF">SPDO_17350</name>
</gene>
<dbReference type="PROSITE" id="PS51318">
    <property type="entry name" value="TAT"/>
    <property type="match status" value="1"/>
</dbReference>
<sequence>MSQTETLIETPEARGPARADRRAFFANALGAAAVGAGALALTAQPAAAQSAATEVDALNFILNIEYLQANFFAVATGGTALAAADISGSGTAGAASGARAVTFADAIFASIAKEMAADGLAHVKFLRASLTSNFAVAQPAIDLSAAAGGAFSSLARLAGLVGAGQAFDPYASEDNFLLAAFMLKDVTVTAYQGILGLVTTRSFLEPVAGLMSTEAHHAAALRGLLYRRGLATPSLIEASEAISNARDTLDGAAADLDQGVRPGTNAAGAAVANVAPLTASGTAISRTPQQVLNILYLNGGTATSGGFFTAGLNGTIKSTATS</sequence>
<dbReference type="OrthoDB" id="954262at2"/>
<evidence type="ECO:0000313" key="2">
    <source>
        <dbReference type="Proteomes" id="UP000197290"/>
    </source>
</evidence>
<organism evidence="1 2">
    <name type="scientific">Sphingomonas dokdonensis</name>
    <dbReference type="NCBI Taxonomy" id="344880"/>
    <lineage>
        <taxon>Bacteria</taxon>
        <taxon>Pseudomonadati</taxon>
        <taxon>Pseudomonadota</taxon>
        <taxon>Alphaproteobacteria</taxon>
        <taxon>Sphingomonadales</taxon>
        <taxon>Sphingomonadaceae</taxon>
        <taxon>Sphingomonas</taxon>
    </lineage>
</organism>
<dbReference type="AlphaFoldDB" id="A0A245ZJZ3"/>
<dbReference type="Proteomes" id="UP000197290">
    <property type="component" value="Unassembled WGS sequence"/>
</dbReference>
<keyword evidence="2" id="KW-1185">Reference proteome</keyword>
<reference evidence="1 2" key="1">
    <citation type="submission" date="2017-03" db="EMBL/GenBank/DDBJ databases">
        <title>Genome sequence of Sphingomonas dokdonensis DSM 21029.</title>
        <authorList>
            <person name="Poehlein A."/>
            <person name="Wuebbeler J.H."/>
            <person name="Steinbuechel A."/>
            <person name="Daniel R."/>
        </authorList>
    </citation>
    <scope>NUCLEOTIDE SEQUENCE [LARGE SCALE GENOMIC DNA]</scope>
    <source>
        <strain evidence="1 2">DSM 21029</strain>
    </source>
</reference>
<dbReference type="Pfam" id="PF13668">
    <property type="entry name" value="Ferritin_2"/>
    <property type="match status" value="1"/>
</dbReference>
<dbReference type="RefSeq" id="WP_088367096.1">
    <property type="nucleotide sequence ID" value="NZ_NBBI01000003.1"/>
</dbReference>
<protein>
    <recommendedName>
        <fullName evidence="3">Ferritin-like domain protein</fullName>
    </recommendedName>
</protein>
<dbReference type="PANTHER" id="PTHR31694">
    <property type="entry name" value="DESICCATION-LIKE PROTEIN"/>
    <property type="match status" value="1"/>
</dbReference>